<dbReference type="AlphaFoldDB" id="A0A6J4Q947"/>
<dbReference type="InterPro" id="IPR011042">
    <property type="entry name" value="6-blade_b-propeller_TolB-like"/>
</dbReference>
<evidence type="ECO:0000256" key="1">
    <source>
        <dbReference type="ARBA" id="ARBA00009820"/>
    </source>
</evidence>
<dbReference type="PANTHER" id="PTHR36842:SF1">
    <property type="entry name" value="PROTEIN TOLB"/>
    <property type="match status" value="1"/>
</dbReference>
<evidence type="ECO:0000256" key="2">
    <source>
        <dbReference type="SAM" id="SignalP"/>
    </source>
</evidence>
<name>A0A6J4Q947_9ACTN</name>
<feature type="chain" id="PRO_5026695866" description="TolB protein, periplasmic protein involved in the tonb-independent uptake of group A colicins" evidence="2">
    <location>
        <begin position="35"/>
        <end position="328"/>
    </location>
</feature>
<accession>A0A6J4Q947</accession>
<dbReference type="EMBL" id="CADCVA010000331">
    <property type="protein sequence ID" value="CAA9437991.1"/>
    <property type="molecule type" value="Genomic_DNA"/>
</dbReference>
<reference evidence="3" key="1">
    <citation type="submission" date="2020-02" db="EMBL/GenBank/DDBJ databases">
        <authorList>
            <person name="Meier V. D."/>
        </authorList>
    </citation>
    <scope>NUCLEOTIDE SEQUENCE</scope>
    <source>
        <strain evidence="3">AVDCRST_MAG82</strain>
    </source>
</reference>
<gene>
    <name evidence="3" type="ORF">AVDCRST_MAG82-2626</name>
</gene>
<organism evidence="3">
    <name type="scientific">uncultured Rubrobacteraceae bacterium</name>
    <dbReference type="NCBI Taxonomy" id="349277"/>
    <lineage>
        <taxon>Bacteria</taxon>
        <taxon>Bacillati</taxon>
        <taxon>Actinomycetota</taxon>
        <taxon>Rubrobacteria</taxon>
        <taxon>Rubrobacterales</taxon>
        <taxon>Rubrobacteraceae</taxon>
        <taxon>environmental samples</taxon>
    </lineage>
</organism>
<protein>
    <recommendedName>
        <fullName evidence="4">TolB protein, periplasmic protein involved in the tonb-independent uptake of group A colicins</fullName>
    </recommendedName>
</protein>
<dbReference type="InterPro" id="IPR011659">
    <property type="entry name" value="WD40"/>
</dbReference>
<comment type="similarity">
    <text evidence="1">Belongs to the TolB family.</text>
</comment>
<sequence length="328" mass="35265">MAKNNFSRLLAVASAIAVAASVLVLLTATQPVEAAFPGANGRIAFERDPDGFRGPEDPEIYSINFRGENLERLTDNATQDTQPAFSADGTKIVYSGGGRRAYDSYSADLFVMRADGSGKTRVTREREIPGAQTADDLQPAFSPGGRKIVFVRNGLLPEGYSSNNDIYTIGTDGKGLTRLVNIPSFEYYSGGDPAWSPDGRKIAFFSGAEDEYSIETVRPDGTARKPLTTGYAPNWSPDAQKIAFHRSPDGYESHIYTADADGTDEEELTTSGAYDSEPAFSAGGGKIVFASDRDGDSDLYVMDANGTDVRQLTNHPGADSAPDWRPVQ</sequence>
<keyword evidence="2" id="KW-0732">Signal</keyword>
<evidence type="ECO:0000313" key="3">
    <source>
        <dbReference type="EMBL" id="CAA9437991.1"/>
    </source>
</evidence>
<dbReference type="SUPFAM" id="SSF82171">
    <property type="entry name" value="DPP6 N-terminal domain-like"/>
    <property type="match status" value="1"/>
</dbReference>
<dbReference type="PANTHER" id="PTHR36842">
    <property type="entry name" value="PROTEIN TOLB HOMOLOG"/>
    <property type="match status" value="1"/>
</dbReference>
<evidence type="ECO:0008006" key="4">
    <source>
        <dbReference type="Google" id="ProtNLM"/>
    </source>
</evidence>
<proteinExistence type="inferred from homology"/>
<dbReference type="Pfam" id="PF07676">
    <property type="entry name" value="PD40"/>
    <property type="match status" value="4"/>
</dbReference>
<dbReference type="Gene3D" id="2.120.10.30">
    <property type="entry name" value="TolB, C-terminal domain"/>
    <property type="match status" value="3"/>
</dbReference>
<feature type="signal peptide" evidence="2">
    <location>
        <begin position="1"/>
        <end position="34"/>
    </location>
</feature>